<dbReference type="SUPFAM" id="SSF50475">
    <property type="entry name" value="FMN-binding split barrel"/>
    <property type="match status" value="1"/>
</dbReference>
<dbReference type="AlphaFoldDB" id="A0A1X7LTX5"/>
<dbReference type="EMBL" id="FXAZ01000007">
    <property type="protein sequence ID" value="SMG56732.1"/>
    <property type="molecule type" value="Genomic_DNA"/>
</dbReference>
<evidence type="ECO:0000313" key="2">
    <source>
        <dbReference type="Proteomes" id="UP000193834"/>
    </source>
</evidence>
<organism evidence="1 2">
    <name type="scientific">Paenibacillus aquistagni</name>
    <dbReference type="NCBI Taxonomy" id="1852522"/>
    <lineage>
        <taxon>Bacteria</taxon>
        <taxon>Bacillati</taxon>
        <taxon>Bacillota</taxon>
        <taxon>Bacilli</taxon>
        <taxon>Bacillales</taxon>
        <taxon>Paenibacillaceae</taxon>
        <taxon>Paenibacillus</taxon>
    </lineage>
</organism>
<accession>A0A1X7LTX5</accession>
<dbReference type="InterPro" id="IPR012349">
    <property type="entry name" value="Split_barrel_FMN-bd"/>
</dbReference>
<gene>
    <name evidence="1" type="ORF">SAMN06295960_4231</name>
</gene>
<dbReference type="OrthoDB" id="9794935at2"/>
<dbReference type="PANTHER" id="PTHR34071">
    <property type="entry name" value="5-NITROIMIDAZOLE ANTIBIOTICS RESISTANCE PROTEIN, NIMA-FAMILY-RELATED PROTEIN-RELATED"/>
    <property type="match status" value="1"/>
</dbReference>
<protein>
    <submittedName>
        <fullName evidence="1">Nitroimidazol reductase NimA, pyridoxamine 5'-phosphate oxidase superfamily</fullName>
    </submittedName>
</protein>
<sequence>MRRKEFEVHDQEQITAFLRGQRFGVLGTLGQNGYPRLTPILFDYLPEKHSFYFHSSKKGEKVRQIQACPKASFSVSEIHSMIPSTFLDPVYACPATTYFRSVHARGEIEVVTDNEEKTLFFTSFMQKLQPEGGYAPFDWTLEGYAKQDAGMLVYKLDIKELTAKFKFGQNLNESRRTKITEGLTNRQAPGDNATIQWMEQLNPKRCPFHTQD</sequence>
<dbReference type="InterPro" id="IPR024747">
    <property type="entry name" value="Pyridox_Oxase-rel"/>
</dbReference>
<reference evidence="1 2" key="1">
    <citation type="submission" date="2017-04" db="EMBL/GenBank/DDBJ databases">
        <authorList>
            <person name="Afonso C.L."/>
            <person name="Miller P.J."/>
            <person name="Scott M.A."/>
            <person name="Spackman E."/>
            <person name="Goraichik I."/>
            <person name="Dimitrov K.M."/>
            <person name="Suarez D.L."/>
            <person name="Swayne D.E."/>
        </authorList>
    </citation>
    <scope>NUCLEOTIDE SEQUENCE [LARGE SCALE GENOMIC DNA]</scope>
    <source>
        <strain evidence="1 2">11</strain>
    </source>
</reference>
<evidence type="ECO:0000313" key="1">
    <source>
        <dbReference type="EMBL" id="SMG56732.1"/>
    </source>
</evidence>
<dbReference type="PANTHER" id="PTHR34071:SF2">
    <property type="entry name" value="FLAVIN-NUCLEOTIDE-BINDING PROTEIN"/>
    <property type="match status" value="1"/>
</dbReference>
<keyword evidence="2" id="KW-1185">Reference proteome</keyword>
<dbReference type="Proteomes" id="UP000193834">
    <property type="component" value="Unassembled WGS sequence"/>
</dbReference>
<name>A0A1X7LTX5_9BACL</name>
<dbReference type="STRING" id="1852522.SAMN06295960_4231"/>
<dbReference type="Pfam" id="PF12900">
    <property type="entry name" value="Pyridox_ox_2"/>
    <property type="match status" value="1"/>
</dbReference>
<dbReference type="Gene3D" id="2.30.110.10">
    <property type="entry name" value="Electron Transport, Fmn-binding Protein, Chain A"/>
    <property type="match status" value="1"/>
</dbReference>
<proteinExistence type="predicted"/>
<dbReference type="RefSeq" id="WP_085497720.1">
    <property type="nucleotide sequence ID" value="NZ_FXAZ01000007.1"/>
</dbReference>